<accession>A0AAX4FT20</accession>
<dbReference type="GeneID" id="85732861"/>
<reference evidence="1 2" key="1">
    <citation type="submission" date="2023-10" db="EMBL/GenBank/DDBJ databases">
        <title>The complete genome sequence of Methanoculleus receptaculi DSM 18860.</title>
        <authorList>
            <person name="Lai S.-J."/>
            <person name="You Y.-T."/>
            <person name="Chen S.-C."/>
        </authorList>
    </citation>
    <scope>NUCLEOTIDE SEQUENCE [LARGE SCALE GENOMIC DNA]</scope>
    <source>
        <strain evidence="1 2">DSM 18860</strain>
    </source>
</reference>
<name>A0AAX4FT20_9EURY</name>
<sequence>MILYSKDRGLIPEGVWVRLEGQSDDGASLRGTLLNEPYSDFGVHEGEMVTVRFAEEEEGRFLVAEAGS</sequence>
<evidence type="ECO:0000313" key="1">
    <source>
        <dbReference type="EMBL" id="WOX57027.1"/>
    </source>
</evidence>
<gene>
    <name evidence="1" type="ORF">R6Y96_06850</name>
</gene>
<keyword evidence="2" id="KW-1185">Reference proteome</keyword>
<dbReference type="AlphaFoldDB" id="A0AAX4FT20"/>
<evidence type="ECO:0008006" key="3">
    <source>
        <dbReference type="Google" id="ProtNLM"/>
    </source>
</evidence>
<proteinExistence type="predicted"/>
<dbReference type="Proteomes" id="UP001305652">
    <property type="component" value="Chromosome"/>
</dbReference>
<dbReference type="EMBL" id="CP137642">
    <property type="protein sequence ID" value="WOX57027.1"/>
    <property type="molecule type" value="Genomic_DNA"/>
</dbReference>
<dbReference type="RefSeq" id="WP_318620512.1">
    <property type="nucleotide sequence ID" value="NZ_CP137642.1"/>
</dbReference>
<dbReference type="KEGG" id="mrc:R6Y96_06850"/>
<protein>
    <recommendedName>
        <fullName evidence="3">TRAM domain-containing protein</fullName>
    </recommendedName>
</protein>
<evidence type="ECO:0000313" key="2">
    <source>
        <dbReference type="Proteomes" id="UP001305652"/>
    </source>
</evidence>
<organism evidence="1 2">
    <name type="scientific">Methanoculleus receptaculi</name>
    <dbReference type="NCBI Taxonomy" id="394967"/>
    <lineage>
        <taxon>Archaea</taxon>
        <taxon>Methanobacteriati</taxon>
        <taxon>Methanobacteriota</taxon>
        <taxon>Stenosarchaea group</taxon>
        <taxon>Methanomicrobia</taxon>
        <taxon>Methanomicrobiales</taxon>
        <taxon>Methanomicrobiaceae</taxon>
        <taxon>Methanoculleus</taxon>
    </lineage>
</organism>